<dbReference type="Pfam" id="PF00196">
    <property type="entry name" value="GerE"/>
    <property type="match status" value="1"/>
</dbReference>
<dbReference type="CDD" id="cd17535">
    <property type="entry name" value="REC_NarL-like"/>
    <property type="match status" value="1"/>
</dbReference>
<evidence type="ECO:0000259" key="6">
    <source>
        <dbReference type="PROSITE" id="PS50043"/>
    </source>
</evidence>
<dbReference type="SMART" id="SM00421">
    <property type="entry name" value="HTH_LUXR"/>
    <property type="match status" value="1"/>
</dbReference>
<evidence type="ECO:0000259" key="7">
    <source>
        <dbReference type="PROSITE" id="PS50110"/>
    </source>
</evidence>
<dbReference type="PRINTS" id="PR00038">
    <property type="entry name" value="HTHLUXR"/>
</dbReference>
<evidence type="ECO:0000256" key="3">
    <source>
        <dbReference type="ARBA" id="ARBA00023125"/>
    </source>
</evidence>
<keyword evidence="1 5" id="KW-0597">Phosphoprotein</keyword>
<dbReference type="OrthoDB" id="9795108at2"/>
<dbReference type="EMBL" id="FWXS01000005">
    <property type="protein sequence ID" value="SMC65092.1"/>
    <property type="molecule type" value="Genomic_DNA"/>
</dbReference>
<dbReference type="InterPro" id="IPR011006">
    <property type="entry name" value="CheY-like_superfamily"/>
</dbReference>
<reference evidence="8 9" key="1">
    <citation type="submission" date="2017-04" db="EMBL/GenBank/DDBJ databases">
        <authorList>
            <person name="Afonso C.L."/>
            <person name="Miller P.J."/>
            <person name="Scott M.A."/>
            <person name="Spackman E."/>
            <person name="Goraichik I."/>
            <person name="Dimitrov K.M."/>
            <person name="Suarez D.L."/>
            <person name="Swayne D.E."/>
        </authorList>
    </citation>
    <scope>NUCLEOTIDE SEQUENCE [LARGE SCALE GENOMIC DNA]</scope>
    <source>
        <strain evidence="8 9">CGMCC 1.12708</strain>
    </source>
</reference>
<dbReference type="AlphaFoldDB" id="A0A1W2AXA6"/>
<keyword evidence="3" id="KW-0238">DNA-binding</keyword>
<gene>
    <name evidence="8" type="ORF">SAMN06296427_105106</name>
</gene>
<dbReference type="InterPro" id="IPR058245">
    <property type="entry name" value="NreC/VraR/RcsB-like_REC"/>
</dbReference>
<proteinExistence type="predicted"/>
<dbReference type="SUPFAM" id="SSF52172">
    <property type="entry name" value="CheY-like"/>
    <property type="match status" value="1"/>
</dbReference>
<feature type="modified residue" description="4-aspartylphosphate" evidence="5">
    <location>
        <position position="58"/>
    </location>
</feature>
<keyword evidence="4" id="KW-0804">Transcription</keyword>
<dbReference type="Pfam" id="PF00072">
    <property type="entry name" value="Response_reg"/>
    <property type="match status" value="1"/>
</dbReference>
<dbReference type="PANTHER" id="PTHR43214:SF41">
    <property type="entry name" value="NITRATE_NITRITE RESPONSE REGULATOR PROTEIN NARP"/>
    <property type="match status" value="1"/>
</dbReference>
<dbReference type="PROSITE" id="PS50043">
    <property type="entry name" value="HTH_LUXR_2"/>
    <property type="match status" value="1"/>
</dbReference>
<dbReference type="GO" id="GO:0003677">
    <property type="term" value="F:DNA binding"/>
    <property type="evidence" value="ECO:0007669"/>
    <property type="project" value="UniProtKB-KW"/>
</dbReference>
<evidence type="ECO:0000313" key="8">
    <source>
        <dbReference type="EMBL" id="SMC65092.1"/>
    </source>
</evidence>
<keyword evidence="2" id="KW-0805">Transcription regulation</keyword>
<dbReference type="STRING" id="1434700.SAMN06296427_105106"/>
<dbReference type="InterPro" id="IPR016032">
    <property type="entry name" value="Sig_transdc_resp-reg_C-effctor"/>
</dbReference>
<dbReference type="PROSITE" id="PS50110">
    <property type="entry name" value="RESPONSE_REGULATORY"/>
    <property type="match status" value="1"/>
</dbReference>
<protein>
    <submittedName>
        <fullName evidence="8">Two component transcriptional regulator, LuxR family</fullName>
    </submittedName>
</protein>
<keyword evidence="9" id="KW-1185">Reference proteome</keyword>
<dbReference type="InterPro" id="IPR039420">
    <property type="entry name" value="WalR-like"/>
</dbReference>
<dbReference type="SMART" id="SM00448">
    <property type="entry name" value="REC"/>
    <property type="match status" value="1"/>
</dbReference>
<evidence type="ECO:0000256" key="2">
    <source>
        <dbReference type="ARBA" id="ARBA00023015"/>
    </source>
</evidence>
<feature type="domain" description="Response regulatory" evidence="7">
    <location>
        <begin position="7"/>
        <end position="123"/>
    </location>
</feature>
<dbReference type="GO" id="GO:0000160">
    <property type="term" value="P:phosphorelay signal transduction system"/>
    <property type="evidence" value="ECO:0007669"/>
    <property type="project" value="InterPro"/>
</dbReference>
<dbReference type="SUPFAM" id="SSF46894">
    <property type="entry name" value="C-terminal effector domain of the bipartite response regulators"/>
    <property type="match status" value="1"/>
</dbReference>
<evidence type="ECO:0000256" key="4">
    <source>
        <dbReference type="ARBA" id="ARBA00023163"/>
    </source>
</evidence>
<dbReference type="Proteomes" id="UP000192393">
    <property type="component" value="Unassembled WGS sequence"/>
</dbReference>
<name>A0A1W2AXA6_9FLAO</name>
<organism evidence="8 9">
    <name type="scientific">Moheibacter sediminis</name>
    <dbReference type="NCBI Taxonomy" id="1434700"/>
    <lineage>
        <taxon>Bacteria</taxon>
        <taxon>Pseudomonadati</taxon>
        <taxon>Bacteroidota</taxon>
        <taxon>Flavobacteriia</taxon>
        <taxon>Flavobacteriales</taxon>
        <taxon>Weeksellaceae</taxon>
        <taxon>Moheibacter</taxon>
    </lineage>
</organism>
<evidence type="ECO:0000256" key="5">
    <source>
        <dbReference type="PROSITE-ProRule" id="PRU00169"/>
    </source>
</evidence>
<evidence type="ECO:0000256" key="1">
    <source>
        <dbReference type="ARBA" id="ARBA00022553"/>
    </source>
</evidence>
<accession>A0A1W2AXA6</accession>
<sequence length="226" mass="25743">MTEEKIRVLIVDDHQLMIEGLKSLLEDEEDVAFVAGANSLEETLIFLQDNTIDVIFMDVNMPDISGIEATKQVKELYPDTKVIALTMHDDISIITKMIKAGASGYVLKRTNMSEVIEALKTVHKNGKYLSMSTQNIIMDNLMSPDDLMEQKEEKKPVLSSRELEVLKLIAKEYSNEQIGEILFISERTVEAHRRNIFMKTKTKSIVGLMKYAIKENLVSINQENKF</sequence>
<feature type="domain" description="HTH luxR-type" evidence="6">
    <location>
        <begin position="151"/>
        <end position="216"/>
    </location>
</feature>
<dbReference type="CDD" id="cd06170">
    <property type="entry name" value="LuxR_C_like"/>
    <property type="match status" value="1"/>
</dbReference>
<dbReference type="PANTHER" id="PTHR43214">
    <property type="entry name" value="TWO-COMPONENT RESPONSE REGULATOR"/>
    <property type="match status" value="1"/>
</dbReference>
<dbReference type="InterPro" id="IPR001789">
    <property type="entry name" value="Sig_transdc_resp-reg_receiver"/>
</dbReference>
<evidence type="ECO:0000313" key="9">
    <source>
        <dbReference type="Proteomes" id="UP000192393"/>
    </source>
</evidence>
<dbReference type="InterPro" id="IPR000792">
    <property type="entry name" value="Tscrpt_reg_LuxR_C"/>
</dbReference>
<dbReference type="RefSeq" id="WP_084017314.1">
    <property type="nucleotide sequence ID" value="NZ_FWXS01000005.1"/>
</dbReference>
<dbReference type="Gene3D" id="3.40.50.2300">
    <property type="match status" value="1"/>
</dbReference>
<dbReference type="GO" id="GO:0006355">
    <property type="term" value="P:regulation of DNA-templated transcription"/>
    <property type="evidence" value="ECO:0007669"/>
    <property type="project" value="InterPro"/>
</dbReference>